<proteinExistence type="inferred from homology"/>
<keyword evidence="2 3" id="KW-0677">Repeat</keyword>
<dbReference type="Gene3D" id="1.10.1780.10">
    <property type="entry name" value="Clp, N-terminal domain"/>
    <property type="match status" value="1"/>
</dbReference>
<dbReference type="PANTHER" id="PTHR43572">
    <property type="entry name" value="CHAPERONE PROTEIN CLPD, CHLOROPLASTIC"/>
    <property type="match status" value="1"/>
</dbReference>
<evidence type="ECO:0000313" key="6">
    <source>
        <dbReference type="EMBL" id="THU46741.1"/>
    </source>
</evidence>
<comment type="similarity">
    <text evidence="1">Belongs to the ClpA/ClpB family.</text>
</comment>
<dbReference type="Gene3D" id="3.40.50.300">
    <property type="entry name" value="P-loop containing nucleotide triphosphate hydrolases"/>
    <property type="match status" value="1"/>
</dbReference>
<feature type="domain" description="Clp R" evidence="5">
    <location>
        <begin position="8"/>
        <end position="180"/>
    </location>
</feature>
<organism evidence="6 7">
    <name type="scientific">Musa balbisiana</name>
    <name type="common">Banana</name>
    <dbReference type="NCBI Taxonomy" id="52838"/>
    <lineage>
        <taxon>Eukaryota</taxon>
        <taxon>Viridiplantae</taxon>
        <taxon>Streptophyta</taxon>
        <taxon>Embryophyta</taxon>
        <taxon>Tracheophyta</taxon>
        <taxon>Spermatophyta</taxon>
        <taxon>Magnoliopsida</taxon>
        <taxon>Liliopsida</taxon>
        <taxon>Zingiberales</taxon>
        <taxon>Musaceae</taxon>
        <taxon>Musa</taxon>
    </lineage>
</organism>
<dbReference type="STRING" id="52838.A0A4S8IF01"/>
<dbReference type="SUPFAM" id="SSF52540">
    <property type="entry name" value="P-loop containing nucleoside triphosphate hydrolases"/>
    <property type="match status" value="1"/>
</dbReference>
<dbReference type="PROSITE" id="PS51903">
    <property type="entry name" value="CLP_R"/>
    <property type="match status" value="1"/>
</dbReference>
<evidence type="ECO:0000313" key="7">
    <source>
        <dbReference type="Proteomes" id="UP000317650"/>
    </source>
</evidence>
<dbReference type="PANTHER" id="PTHR43572:SF31">
    <property type="entry name" value="PROTEIN SMAX1-LIKE 3"/>
    <property type="match status" value="1"/>
</dbReference>
<gene>
    <name evidence="6" type="ORF">C4D60_Mb09t08080</name>
</gene>
<reference evidence="6 7" key="1">
    <citation type="journal article" date="2019" name="Nat. Plants">
        <title>Genome sequencing of Musa balbisiana reveals subgenome evolution and function divergence in polyploid bananas.</title>
        <authorList>
            <person name="Yao X."/>
        </authorList>
    </citation>
    <scope>NUCLEOTIDE SEQUENCE [LARGE SCALE GENOMIC DNA]</scope>
    <source>
        <strain evidence="7">cv. DH-PKW</strain>
        <tissue evidence="6">Leaves</tissue>
    </source>
</reference>
<keyword evidence="7" id="KW-1185">Reference proteome</keyword>
<dbReference type="InterPro" id="IPR004176">
    <property type="entry name" value="Clp_R_N"/>
</dbReference>
<feature type="region of interest" description="Disordered" evidence="4">
    <location>
        <begin position="493"/>
        <end position="525"/>
    </location>
</feature>
<dbReference type="InterPro" id="IPR058680">
    <property type="entry name" value="NBD_SMAX1-like"/>
</dbReference>
<dbReference type="SUPFAM" id="SSF81923">
    <property type="entry name" value="Double Clp-N motif"/>
    <property type="match status" value="1"/>
</dbReference>
<comment type="caution">
    <text evidence="6">The sequence shown here is derived from an EMBL/GenBank/DDBJ whole genome shotgun (WGS) entry which is preliminary data.</text>
</comment>
<sequence>MRAGGCTVQQALTPEAATVVKQAINLARRRGHAQVTPLHVANTMLSSSTGLLRAACLQSHSHPLQCRALELCFNVALNRLPASTLSAPMLGLPQADHHHHHLHPPSLSNALVAAFKRAQAHQRRGSIETQQQQPLLAVKIELEQLVISILDDPSVSRVMREAGFSSTQVKSNVEQAVSVEICSSTPPSRTPPPPPTGKTRTLVQVKNEDVMSVTDALASRRKKSIVIVGECLATAEAVVGGVRDRVHNGEVPEVSRNLQFITLPLFSFRQMPAEEVDQKVGELRCFVKSCCEETGVVLYLKDLDWAAEYRASRGEKGRSYYCSLEHILMEIKNLAFGGIEGEHSNERIWLMAIATYQTYTRFCRTGSPSLETLLALQPLTIPVGGLGLSLNFDSGLSQIRSKISGVQFLPPAADEIGSPEVPSLHINSCGSLCSMSSGLPSWLRRCKEEGNRDQNSGDQGCRQLKELCRQWNSICSSTHKSDNHPSEITFNFSSVSPSSSSNVSSYDGHSRSLHQNQQPSLLPRKAKRPWSEHHFWISEEAVDEGPEQKPGNKARENAGQKLSTFPFLYLNSHPNSNSSGSTMETESSSKFKELNAENFKFLCNALERKVTWQQDNIPEIVSIILQCRSGLTRRKGKSKSSEKKEETWLLFQGSDTEGKERIGRELARLVFGSSTKFITVGHGNLSSTQSDSTDVLLQIKRSRAEASHSRLQSLFEAIRENPHRVIIMEDIEQVDHYTLAGIKRAMERGKLQSYGGEEVSLCDAIIILSCESFDSRSRACSPLIKQRAESEDEKELDTCVSLDLNLCAADEDLDDHCFDSAGLLECVDRAFFFNLPDVL</sequence>
<dbReference type="EMBL" id="PYDT01000010">
    <property type="protein sequence ID" value="THU46741.1"/>
    <property type="molecule type" value="Genomic_DNA"/>
</dbReference>
<evidence type="ECO:0000256" key="1">
    <source>
        <dbReference type="ARBA" id="ARBA00008675"/>
    </source>
</evidence>
<evidence type="ECO:0000256" key="4">
    <source>
        <dbReference type="SAM" id="MobiDB-lite"/>
    </source>
</evidence>
<dbReference type="InterPro" id="IPR036628">
    <property type="entry name" value="Clp_N_dom_sf"/>
</dbReference>
<dbReference type="Pfam" id="PF23569">
    <property type="entry name" value="NBD_SMAX1"/>
    <property type="match status" value="1"/>
</dbReference>
<dbReference type="InterPro" id="IPR027417">
    <property type="entry name" value="P-loop_NTPase"/>
</dbReference>
<protein>
    <recommendedName>
        <fullName evidence="5">Clp R domain-containing protein</fullName>
    </recommendedName>
</protein>
<evidence type="ECO:0000256" key="3">
    <source>
        <dbReference type="PROSITE-ProRule" id="PRU01251"/>
    </source>
</evidence>
<dbReference type="Proteomes" id="UP000317650">
    <property type="component" value="Chromosome 9"/>
</dbReference>
<dbReference type="InterPro" id="IPR051650">
    <property type="entry name" value="SL_signaling_regulator"/>
</dbReference>
<name>A0A4S8IF01_MUSBA</name>
<evidence type="ECO:0000256" key="2">
    <source>
        <dbReference type="ARBA" id="ARBA00022737"/>
    </source>
</evidence>
<evidence type="ECO:0000259" key="5">
    <source>
        <dbReference type="PROSITE" id="PS51903"/>
    </source>
</evidence>
<accession>A0A4S8IF01</accession>
<dbReference type="AlphaFoldDB" id="A0A4S8IF01"/>
<feature type="compositionally biased region" description="Low complexity" evidence="4">
    <location>
        <begin position="493"/>
        <end position="505"/>
    </location>
</feature>